<keyword evidence="2" id="KW-0812">Transmembrane</keyword>
<feature type="transmembrane region" description="Helical" evidence="2">
    <location>
        <begin position="12"/>
        <end position="37"/>
    </location>
</feature>
<dbReference type="Proteomes" id="UP001213623">
    <property type="component" value="Chromosome 6"/>
</dbReference>
<keyword evidence="2" id="KW-0472">Membrane</keyword>
<proteinExistence type="predicted"/>
<keyword evidence="2" id="KW-1133">Transmembrane helix</keyword>
<feature type="region of interest" description="Disordered" evidence="1">
    <location>
        <begin position="607"/>
        <end position="655"/>
    </location>
</feature>
<feature type="region of interest" description="Disordered" evidence="1">
    <location>
        <begin position="238"/>
        <end position="276"/>
    </location>
</feature>
<feature type="region of interest" description="Disordered" evidence="1">
    <location>
        <begin position="91"/>
        <end position="139"/>
    </location>
</feature>
<protein>
    <submittedName>
        <fullName evidence="3">Uncharacterized protein</fullName>
    </submittedName>
</protein>
<dbReference type="AlphaFoldDB" id="A0AAF0EPS8"/>
<gene>
    <name evidence="3" type="ORF">MNAN1_003439</name>
</gene>
<sequence>MSSGTISTTGLIVGLTVGIGGGMLVICTLGLLSGYLARRRWIAKREESLRRARCQTWQPLTGSMLSIDVSHIYSDYTDMPALFQVPDMQNAPAALRPGAPPNPTPPLPALTTASHPPRASVSPPSAHPDSKMEISSDNVPGPSVSLVMPSGTQHAVPRTHSIRHNLNFSHSLSPKSSIRHASQRYSRLSQGMLSRFPSHFRSHRSSRPVSLESGESLGMPENQIPMVRRLTRKEPRFQYDSSSYSSSVGTPEEGEQPGKGVTSALVPPPPALLKPDEAELNDNLQKRIRAWQEDSMNAALPDDDAVSSVAELPSLSQYRSNRVALRRQDTRSSIYSMGSESVYTQSTLSEVLHPYMNMESAQLTRIPSIRPQFMAETSLDTWLRPDPPQLAKAEPTPESEQRCSALFTEVPMVISSDANATTTPPRASPAAELSRSASSGRASPYAPRTPSPLRRSAPVSSTPSAPMTTPIQLYLSPMNEGPMQPPSVSCAMSNSSRSSFPSSARFSNEISPNWKHNSHTTVSTDITWVESHSAVSKDPGAFGSPRLPKSGKDSMALDMPISHDIRADPDWHAQRSFSGATCVEAIGYAFDDPSDMDRAMMGGLFSRSPAAKQRRQLPAPPSRSASSQYSAMAPSTTTETGHHALASPGSPVSLSSPMQTMQAWYCRPDETDKATLVAPPPAAVI</sequence>
<keyword evidence="4" id="KW-1185">Reference proteome</keyword>
<evidence type="ECO:0000256" key="1">
    <source>
        <dbReference type="SAM" id="MobiDB-lite"/>
    </source>
</evidence>
<feature type="compositionally biased region" description="Pro residues" evidence="1">
    <location>
        <begin position="98"/>
        <end position="108"/>
    </location>
</feature>
<dbReference type="EMBL" id="CP119897">
    <property type="protein sequence ID" value="WFD28428.1"/>
    <property type="molecule type" value="Genomic_DNA"/>
</dbReference>
<feature type="compositionally biased region" description="Polar residues" evidence="1">
    <location>
        <begin position="458"/>
        <end position="470"/>
    </location>
</feature>
<evidence type="ECO:0000256" key="2">
    <source>
        <dbReference type="SAM" id="Phobius"/>
    </source>
</evidence>
<feature type="compositionally biased region" description="Low complexity" evidence="1">
    <location>
        <begin position="418"/>
        <end position="431"/>
    </location>
</feature>
<evidence type="ECO:0000313" key="4">
    <source>
        <dbReference type="Proteomes" id="UP001213623"/>
    </source>
</evidence>
<organism evidence="3 4">
    <name type="scientific">Malassezia nana</name>
    <dbReference type="NCBI Taxonomy" id="180528"/>
    <lineage>
        <taxon>Eukaryota</taxon>
        <taxon>Fungi</taxon>
        <taxon>Dikarya</taxon>
        <taxon>Basidiomycota</taxon>
        <taxon>Ustilaginomycotina</taxon>
        <taxon>Malasseziomycetes</taxon>
        <taxon>Malasseziales</taxon>
        <taxon>Malasseziaceae</taxon>
        <taxon>Malassezia</taxon>
    </lineage>
</organism>
<accession>A0AAF0EPS8</accession>
<name>A0AAF0EPS8_9BASI</name>
<feature type="region of interest" description="Disordered" evidence="1">
    <location>
        <begin position="418"/>
        <end position="470"/>
    </location>
</feature>
<evidence type="ECO:0000313" key="3">
    <source>
        <dbReference type="EMBL" id="WFD28428.1"/>
    </source>
</evidence>
<feature type="region of interest" description="Disordered" evidence="1">
    <location>
        <begin position="382"/>
        <end position="402"/>
    </location>
</feature>
<feature type="compositionally biased region" description="Polar residues" evidence="1">
    <location>
        <begin position="623"/>
        <end position="639"/>
    </location>
</feature>
<reference evidence="3" key="1">
    <citation type="submission" date="2023-03" db="EMBL/GenBank/DDBJ databases">
        <title>Mating type loci evolution in Malassezia.</title>
        <authorList>
            <person name="Coelho M.A."/>
        </authorList>
    </citation>
    <scope>NUCLEOTIDE SEQUENCE</scope>
    <source>
        <strain evidence="3">CBS 9557</strain>
    </source>
</reference>
<feature type="region of interest" description="Disordered" evidence="1">
    <location>
        <begin position="198"/>
        <end position="219"/>
    </location>
</feature>